<keyword evidence="1" id="KW-0472">Membrane</keyword>
<feature type="transmembrane region" description="Helical" evidence="1">
    <location>
        <begin position="96"/>
        <end position="116"/>
    </location>
</feature>
<evidence type="ECO:0000313" key="2">
    <source>
        <dbReference type="EMBL" id="PIP56086.1"/>
    </source>
</evidence>
<sequence length="124" mass="13437">MICGARLNAQTDECLGECGAQVLVGTKEGFMAGFVEVMAKAEGWRPVDIPILSAAVVIWYHTCMFWGGALKVNNGNLEFHEVHYLFEGPPYRVGQAIFYLGLIVSVVGLAAFAISLSDQRQGVV</sequence>
<feature type="transmembrane region" description="Helical" evidence="1">
    <location>
        <begin position="49"/>
        <end position="69"/>
    </location>
</feature>
<dbReference type="EMBL" id="PCSU01000089">
    <property type="protein sequence ID" value="PIP56086.1"/>
    <property type="molecule type" value="Genomic_DNA"/>
</dbReference>
<comment type="caution">
    <text evidence="2">The sequence shown here is derived from an EMBL/GenBank/DDBJ whole genome shotgun (WGS) entry which is preliminary data.</text>
</comment>
<protein>
    <submittedName>
        <fullName evidence="2">Uncharacterized protein</fullName>
    </submittedName>
</protein>
<keyword evidence="1" id="KW-0812">Transmembrane</keyword>
<accession>A0A2H0BEJ9</accession>
<reference evidence="2 3" key="1">
    <citation type="submission" date="2017-09" db="EMBL/GenBank/DDBJ databases">
        <title>Depth-based differentiation of microbial function through sediment-hosted aquifers and enrichment of novel symbionts in the deep terrestrial subsurface.</title>
        <authorList>
            <person name="Probst A.J."/>
            <person name="Ladd B."/>
            <person name="Jarett J.K."/>
            <person name="Geller-Mcgrath D.E."/>
            <person name="Sieber C.M."/>
            <person name="Emerson J.B."/>
            <person name="Anantharaman K."/>
            <person name="Thomas B.C."/>
            <person name="Malmstrom R."/>
            <person name="Stieglmeier M."/>
            <person name="Klingl A."/>
            <person name="Woyke T."/>
            <person name="Ryan C.M."/>
            <person name="Banfield J.F."/>
        </authorList>
    </citation>
    <scope>NUCLEOTIDE SEQUENCE [LARGE SCALE GENOMIC DNA]</scope>
    <source>
        <strain evidence="2">CG22_combo_CG10-13_8_21_14_all_39_12</strain>
    </source>
</reference>
<organism evidence="2 3">
    <name type="scientific">candidate division WWE3 bacterium CG22_combo_CG10-13_8_21_14_all_39_12</name>
    <dbReference type="NCBI Taxonomy" id="1975094"/>
    <lineage>
        <taxon>Bacteria</taxon>
        <taxon>Katanobacteria</taxon>
    </lineage>
</organism>
<evidence type="ECO:0000313" key="3">
    <source>
        <dbReference type="Proteomes" id="UP000228495"/>
    </source>
</evidence>
<gene>
    <name evidence="2" type="ORF">COX05_04910</name>
</gene>
<dbReference type="AlphaFoldDB" id="A0A2H0BEJ9"/>
<keyword evidence="1" id="KW-1133">Transmembrane helix</keyword>
<proteinExistence type="predicted"/>
<evidence type="ECO:0000256" key="1">
    <source>
        <dbReference type="SAM" id="Phobius"/>
    </source>
</evidence>
<dbReference type="Proteomes" id="UP000228495">
    <property type="component" value="Unassembled WGS sequence"/>
</dbReference>
<name>A0A2H0BEJ9_UNCKA</name>